<evidence type="ECO:0000313" key="3">
    <source>
        <dbReference type="EMBL" id="MCD7451479.1"/>
    </source>
</evidence>
<keyword evidence="1" id="KW-0547">Nucleotide-binding</keyword>
<dbReference type="Pfam" id="PF04548">
    <property type="entry name" value="AIG1"/>
    <property type="match status" value="1"/>
</dbReference>
<dbReference type="EMBL" id="JACEIK010000170">
    <property type="protein sequence ID" value="MCD7451479.1"/>
    <property type="molecule type" value="Genomic_DNA"/>
</dbReference>
<evidence type="ECO:0000259" key="2">
    <source>
        <dbReference type="Pfam" id="PF04548"/>
    </source>
</evidence>
<protein>
    <submittedName>
        <fullName evidence="3">GTPase IMAP member 4</fullName>
    </submittedName>
</protein>
<comment type="caution">
    <text evidence="3">The sequence shown here is derived from an EMBL/GenBank/DDBJ whole genome shotgun (WGS) entry which is preliminary data.</text>
</comment>
<proteinExistence type="predicted"/>
<name>A0ABS8S0U2_DATST</name>
<dbReference type="Proteomes" id="UP000823775">
    <property type="component" value="Unassembled WGS sequence"/>
</dbReference>
<evidence type="ECO:0000256" key="1">
    <source>
        <dbReference type="ARBA" id="ARBA00022741"/>
    </source>
</evidence>
<organism evidence="3 4">
    <name type="scientific">Datura stramonium</name>
    <name type="common">Jimsonweed</name>
    <name type="synonym">Common thornapple</name>
    <dbReference type="NCBI Taxonomy" id="4076"/>
    <lineage>
        <taxon>Eukaryota</taxon>
        <taxon>Viridiplantae</taxon>
        <taxon>Streptophyta</taxon>
        <taxon>Embryophyta</taxon>
        <taxon>Tracheophyta</taxon>
        <taxon>Spermatophyta</taxon>
        <taxon>Magnoliopsida</taxon>
        <taxon>eudicotyledons</taxon>
        <taxon>Gunneridae</taxon>
        <taxon>Pentapetalae</taxon>
        <taxon>asterids</taxon>
        <taxon>lamiids</taxon>
        <taxon>Solanales</taxon>
        <taxon>Solanaceae</taxon>
        <taxon>Solanoideae</taxon>
        <taxon>Datureae</taxon>
        <taxon>Datura</taxon>
    </lineage>
</organism>
<feature type="domain" description="AIG1-type G" evidence="2">
    <location>
        <begin position="126"/>
        <end position="186"/>
    </location>
</feature>
<gene>
    <name evidence="3" type="primary">GIMAP4_3</name>
    <name evidence="3" type="ORF">HAX54_012148</name>
</gene>
<dbReference type="InterPro" id="IPR006703">
    <property type="entry name" value="G_AIG1"/>
</dbReference>
<reference evidence="3 4" key="1">
    <citation type="journal article" date="2021" name="BMC Genomics">
        <title>Datura genome reveals duplications of psychoactive alkaloid biosynthetic genes and high mutation rate following tissue culture.</title>
        <authorList>
            <person name="Rajewski A."/>
            <person name="Carter-House D."/>
            <person name="Stajich J."/>
            <person name="Litt A."/>
        </authorList>
    </citation>
    <scope>NUCLEOTIDE SEQUENCE [LARGE SCALE GENOMIC DNA]</scope>
    <source>
        <strain evidence="3">AR-01</strain>
    </source>
</reference>
<sequence>MDTSAGDTVLEKNQTQEEITEEVADLVEAMSELSHVTSFNGSGIALICDFCIGLFSFGMAQGFLRVLLLIPSLDGLLELFTSAEVNRQNLGFTVGGWGCVSLQVAGVGLASGINPVLSKARLSPEARLKNILSASLLNEILELCDNRQLFLNHYTKDPKKKDDQLRELMLHVKYLVLEKNSGLPYSIGGYFLDGDPMDEINELQETMSRSYKEQLRQLNVESKLKDVTRKLLG</sequence>
<keyword evidence="4" id="KW-1185">Reference proteome</keyword>
<accession>A0ABS8S0U2</accession>
<evidence type="ECO:0000313" key="4">
    <source>
        <dbReference type="Proteomes" id="UP000823775"/>
    </source>
</evidence>